<organism evidence="2 3">
    <name type="scientific">Olea europaea subsp. europaea</name>
    <dbReference type="NCBI Taxonomy" id="158383"/>
    <lineage>
        <taxon>Eukaryota</taxon>
        <taxon>Viridiplantae</taxon>
        <taxon>Streptophyta</taxon>
        <taxon>Embryophyta</taxon>
        <taxon>Tracheophyta</taxon>
        <taxon>Spermatophyta</taxon>
        <taxon>Magnoliopsida</taxon>
        <taxon>eudicotyledons</taxon>
        <taxon>Gunneridae</taxon>
        <taxon>Pentapetalae</taxon>
        <taxon>asterids</taxon>
        <taxon>lamiids</taxon>
        <taxon>Lamiales</taxon>
        <taxon>Oleaceae</taxon>
        <taxon>Oleeae</taxon>
        <taxon>Olea</taxon>
    </lineage>
</organism>
<keyword evidence="3" id="KW-1185">Reference proteome</keyword>
<dbReference type="Gramene" id="OE9A098914T1">
    <property type="protein sequence ID" value="OE9A098914C1"/>
    <property type="gene ID" value="OE9A098914"/>
</dbReference>
<dbReference type="OrthoDB" id="64915at2759"/>
<dbReference type="Gene3D" id="3.40.50.720">
    <property type="entry name" value="NAD(P)-binding Rossmann-like Domain"/>
    <property type="match status" value="1"/>
</dbReference>
<sequence length="106" mass="11581">MAQLPQIAILGAGIFVQTEYIPRLAEISDLFILRAIWSRSEESAKAAVEIAKKFFPDVECKWGEAGLDEIIQDASIIGVLVVLAANIQVDMSMRLLKGGKHVLQGD</sequence>
<dbReference type="InterPro" id="IPR000683">
    <property type="entry name" value="Gfo/Idh/MocA-like_OxRdtase_N"/>
</dbReference>
<reference evidence="2 3" key="1">
    <citation type="submission" date="2019-12" db="EMBL/GenBank/DDBJ databases">
        <authorList>
            <person name="Alioto T."/>
            <person name="Alioto T."/>
            <person name="Gomez Garrido J."/>
        </authorList>
    </citation>
    <scope>NUCLEOTIDE SEQUENCE [LARGE SCALE GENOMIC DNA]</scope>
</reference>
<evidence type="ECO:0000313" key="2">
    <source>
        <dbReference type="EMBL" id="CAA3013938.1"/>
    </source>
</evidence>
<comment type="caution">
    <text evidence="2">The sequence shown here is derived from an EMBL/GenBank/DDBJ whole genome shotgun (WGS) entry which is preliminary data.</text>
</comment>
<proteinExistence type="predicted"/>
<evidence type="ECO:0000259" key="1">
    <source>
        <dbReference type="Pfam" id="PF01408"/>
    </source>
</evidence>
<name>A0A8S0U6M7_OLEEU</name>
<dbReference type="GO" id="GO:0006740">
    <property type="term" value="P:NADPH regeneration"/>
    <property type="evidence" value="ECO:0007669"/>
    <property type="project" value="TreeGrafter"/>
</dbReference>
<dbReference type="Proteomes" id="UP000594638">
    <property type="component" value="Unassembled WGS sequence"/>
</dbReference>
<dbReference type="SUPFAM" id="SSF51735">
    <property type="entry name" value="NAD(P)-binding Rossmann-fold domains"/>
    <property type="match status" value="1"/>
</dbReference>
<protein>
    <submittedName>
        <fullName evidence="2">Uncharacterized oxidoreductase</fullName>
    </submittedName>
</protein>
<dbReference type="Pfam" id="PF01408">
    <property type="entry name" value="GFO_IDH_MocA"/>
    <property type="match status" value="1"/>
</dbReference>
<dbReference type="PANTHER" id="PTHR42840">
    <property type="entry name" value="NAD(P)-BINDING ROSSMANN-FOLD SUPERFAMILY PROTEIN-RELATED"/>
    <property type="match status" value="1"/>
</dbReference>
<dbReference type="PANTHER" id="PTHR42840:SF5">
    <property type="entry name" value="NAD(P)-BINDING ROSSMANN-FOLD SUPERFAMILY PROTEIN"/>
    <property type="match status" value="1"/>
</dbReference>
<dbReference type="InterPro" id="IPR036291">
    <property type="entry name" value="NAD(P)-bd_dom_sf"/>
</dbReference>
<dbReference type="AlphaFoldDB" id="A0A8S0U6M7"/>
<feature type="domain" description="Gfo/Idh/MocA-like oxidoreductase N-terminal" evidence="1">
    <location>
        <begin position="7"/>
        <end position="104"/>
    </location>
</feature>
<dbReference type="GO" id="GO:0000166">
    <property type="term" value="F:nucleotide binding"/>
    <property type="evidence" value="ECO:0007669"/>
    <property type="project" value="InterPro"/>
</dbReference>
<evidence type="ECO:0000313" key="3">
    <source>
        <dbReference type="Proteomes" id="UP000594638"/>
    </source>
</evidence>
<accession>A0A8S0U6M7</accession>
<gene>
    <name evidence="2" type="ORF">OLEA9_A098914</name>
</gene>
<dbReference type="GO" id="GO:0016491">
    <property type="term" value="F:oxidoreductase activity"/>
    <property type="evidence" value="ECO:0007669"/>
    <property type="project" value="TreeGrafter"/>
</dbReference>
<dbReference type="GO" id="GO:0005737">
    <property type="term" value="C:cytoplasm"/>
    <property type="evidence" value="ECO:0007669"/>
    <property type="project" value="TreeGrafter"/>
</dbReference>
<dbReference type="EMBL" id="CACTIH010007458">
    <property type="protein sequence ID" value="CAA3013938.1"/>
    <property type="molecule type" value="Genomic_DNA"/>
</dbReference>